<accession>A0ABU5Q9L8</accession>
<dbReference type="GO" id="GO:0032259">
    <property type="term" value="P:methylation"/>
    <property type="evidence" value="ECO:0007669"/>
    <property type="project" value="UniProtKB-KW"/>
</dbReference>
<keyword evidence="3" id="KW-0949">S-adenosyl-L-methionine</keyword>
<organism evidence="4 5">
    <name type="scientific">Arcicella rigui</name>
    <dbReference type="NCBI Taxonomy" id="797020"/>
    <lineage>
        <taxon>Bacteria</taxon>
        <taxon>Pseudomonadati</taxon>
        <taxon>Bacteroidota</taxon>
        <taxon>Cytophagia</taxon>
        <taxon>Cytophagales</taxon>
        <taxon>Flectobacillaceae</taxon>
        <taxon>Arcicella</taxon>
    </lineage>
</organism>
<dbReference type="CDD" id="cd02440">
    <property type="entry name" value="AdoMet_MTases"/>
    <property type="match status" value="1"/>
</dbReference>
<dbReference type="Gene3D" id="3.40.50.150">
    <property type="entry name" value="Vaccinia Virus protein VP39"/>
    <property type="match status" value="1"/>
</dbReference>
<comment type="caution">
    <text evidence="4">The sequence shown here is derived from an EMBL/GenBank/DDBJ whole genome shotgun (WGS) entry which is preliminary data.</text>
</comment>
<dbReference type="InterPro" id="IPR050362">
    <property type="entry name" value="Cation-dep_OMT"/>
</dbReference>
<keyword evidence="2 4" id="KW-0808">Transferase</keyword>
<dbReference type="SUPFAM" id="SSF53335">
    <property type="entry name" value="S-adenosyl-L-methionine-dependent methyltransferases"/>
    <property type="match status" value="1"/>
</dbReference>
<evidence type="ECO:0000313" key="4">
    <source>
        <dbReference type="EMBL" id="MEA5139303.1"/>
    </source>
</evidence>
<evidence type="ECO:0000256" key="2">
    <source>
        <dbReference type="ARBA" id="ARBA00022679"/>
    </source>
</evidence>
<dbReference type="EC" id="2.1.1.-" evidence="4"/>
<reference evidence="4 5" key="1">
    <citation type="submission" date="2023-12" db="EMBL/GenBank/DDBJ databases">
        <title>Novel species of the genus Arcicella isolated from rivers.</title>
        <authorList>
            <person name="Lu H."/>
        </authorList>
    </citation>
    <scope>NUCLEOTIDE SEQUENCE [LARGE SCALE GENOMIC DNA]</scope>
    <source>
        <strain evidence="4 5">KCTC 23307</strain>
    </source>
</reference>
<dbReference type="Proteomes" id="UP001302949">
    <property type="component" value="Unassembled WGS sequence"/>
</dbReference>
<dbReference type="PANTHER" id="PTHR10509:SF14">
    <property type="entry name" value="CAFFEOYL-COA O-METHYLTRANSFERASE 3-RELATED"/>
    <property type="match status" value="1"/>
</dbReference>
<dbReference type="InterPro" id="IPR029063">
    <property type="entry name" value="SAM-dependent_MTases_sf"/>
</dbReference>
<dbReference type="GO" id="GO:0008168">
    <property type="term" value="F:methyltransferase activity"/>
    <property type="evidence" value="ECO:0007669"/>
    <property type="project" value="UniProtKB-KW"/>
</dbReference>
<dbReference type="Pfam" id="PF01596">
    <property type="entry name" value="Methyltransf_3"/>
    <property type="match status" value="1"/>
</dbReference>
<dbReference type="PROSITE" id="PS51682">
    <property type="entry name" value="SAM_OMT_I"/>
    <property type="match status" value="1"/>
</dbReference>
<proteinExistence type="predicted"/>
<protein>
    <submittedName>
        <fullName evidence="4">O-methyltransferase</fullName>
        <ecNumber evidence="4">2.1.1.-</ecNumber>
    </submittedName>
</protein>
<evidence type="ECO:0000313" key="5">
    <source>
        <dbReference type="Proteomes" id="UP001302949"/>
    </source>
</evidence>
<gene>
    <name evidence="4" type="ORF">VB248_09160</name>
</gene>
<sequence length="215" mass="24593">MDFLPQNINDYSEQHTSPESAVLARLNRETHAKILQSRMLSGHLQGRVLAMFSQMMRPTNILEIGTYTGYSALCLAEGLAENGKIITIDINEELEGFTRQFFNESEFASKIDYRIGDAALIIPNLEEVFDLVFIDADKMNYQKYYDLVFDKVRKGGYIISDNVLWSGKVANIEVGKKIDKDTQNLLNFNKMCHDDPRTENILMPLRDGLMISRKI</sequence>
<name>A0ABU5Q9L8_9BACT</name>
<dbReference type="EMBL" id="JAYFUM010000009">
    <property type="protein sequence ID" value="MEA5139303.1"/>
    <property type="molecule type" value="Genomic_DNA"/>
</dbReference>
<keyword evidence="5" id="KW-1185">Reference proteome</keyword>
<keyword evidence="1 4" id="KW-0489">Methyltransferase</keyword>
<dbReference type="RefSeq" id="WP_323296465.1">
    <property type="nucleotide sequence ID" value="NZ_JAYFUM010000009.1"/>
</dbReference>
<evidence type="ECO:0000256" key="3">
    <source>
        <dbReference type="ARBA" id="ARBA00022691"/>
    </source>
</evidence>
<dbReference type="InterPro" id="IPR002935">
    <property type="entry name" value="SAM_O-MeTrfase"/>
</dbReference>
<dbReference type="PANTHER" id="PTHR10509">
    <property type="entry name" value="O-METHYLTRANSFERASE-RELATED"/>
    <property type="match status" value="1"/>
</dbReference>
<evidence type="ECO:0000256" key="1">
    <source>
        <dbReference type="ARBA" id="ARBA00022603"/>
    </source>
</evidence>